<dbReference type="SMART" id="SM00273">
    <property type="entry name" value="ENTH"/>
    <property type="match status" value="1"/>
</dbReference>
<dbReference type="eggNOG" id="KOG0980">
    <property type="taxonomic scope" value="Eukaryota"/>
</dbReference>
<dbReference type="HOGENOM" id="CLU_122205_0_0_1"/>
<dbReference type="Gene3D" id="1.25.40.90">
    <property type="match status" value="1"/>
</dbReference>
<dbReference type="CTD" id="20202657"/>
<dbReference type="OMA" id="WHEKGAS"/>
<organism evidence="3 4">
    <name type="scientific">Helobdella robusta</name>
    <name type="common">Californian leech</name>
    <dbReference type="NCBI Taxonomy" id="6412"/>
    <lineage>
        <taxon>Eukaryota</taxon>
        <taxon>Metazoa</taxon>
        <taxon>Spiralia</taxon>
        <taxon>Lophotrochozoa</taxon>
        <taxon>Annelida</taxon>
        <taxon>Clitellata</taxon>
        <taxon>Hirudinea</taxon>
        <taxon>Rhynchobdellida</taxon>
        <taxon>Glossiphoniidae</taxon>
        <taxon>Helobdella</taxon>
    </lineage>
</organism>
<reference evidence="2 4" key="2">
    <citation type="journal article" date="2013" name="Nature">
        <title>Insights into bilaterian evolution from three spiralian genomes.</title>
        <authorList>
            <person name="Simakov O."/>
            <person name="Marletaz F."/>
            <person name="Cho S.J."/>
            <person name="Edsinger-Gonzales E."/>
            <person name="Havlak P."/>
            <person name="Hellsten U."/>
            <person name="Kuo D.H."/>
            <person name="Larsson T."/>
            <person name="Lv J."/>
            <person name="Arendt D."/>
            <person name="Savage R."/>
            <person name="Osoegawa K."/>
            <person name="de Jong P."/>
            <person name="Grimwood J."/>
            <person name="Chapman J.A."/>
            <person name="Shapiro H."/>
            <person name="Aerts A."/>
            <person name="Otillar R.P."/>
            <person name="Terry A.Y."/>
            <person name="Boore J.L."/>
            <person name="Grigoriev I.V."/>
            <person name="Lindberg D.R."/>
            <person name="Seaver E.C."/>
            <person name="Weisblat D.A."/>
            <person name="Putnam N.H."/>
            <person name="Rokhsar D.S."/>
        </authorList>
    </citation>
    <scope>NUCLEOTIDE SEQUENCE</scope>
</reference>
<dbReference type="FunFam" id="1.25.40.90:FF:000012">
    <property type="entry name" value="Huntingtin interacting protein 1-related"/>
    <property type="match status" value="1"/>
</dbReference>
<dbReference type="GO" id="GO:0006897">
    <property type="term" value="P:endocytosis"/>
    <property type="evidence" value="ECO:0007669"/>
    <property type="project" value="InterPro"/>
</dbReference>
<dbReference type="SUPFAM" id="SSF48464">
    <property type="entry name" value="ENTH/VHS domain"/>
    <property type="match status" value="1"/>
</dbReference>
<dbReference type="InterPro" id="IPR011417">
    <property type="entry name" value="ANTH_dom"/>
</dbReference>
<dbReference type="OrthoDB" id="8178130at2759"/>
<dbReference type="GO" id="GO:0005543">
    <property type="term" value="F:phospholipid binding"/>
    <property type="evidence" value="ECO:0007669"/>
    <property type="project" value="InterPro"/>
</dbReference>
<dbReference type="STRING" id="6412.T1F1F7"/>
<dbReference type="PROSITE" id="PS50942">
    <property type="entry name" value="ENTH"/>
    <property type="match status" value="1"/>
</dbReference>
<evidence type="ECO:0000259" key="1">
    <source>
        <dbReference type="PROSITE" id="PS50942"/>
    </source>
</evidence>
<name>T1F1F7_HELRO</name>
<dbReference type="InParanoid" id="T1F1F7"/>
<dbReference type="KEGG" id="hro:HELRODRAFT_169122"/>
<dbReference type="PANTHER" id="PTHR10407">
    <property type="entry name" value="HUNTINGTIN INTERACTING PROTEIN 1"/>
    <property type="match status" value="1"/>
</dbReference>
<dbReference type="InterPro" id="IPR030224">
    <property type="entry name" value="Sla2_fam"/>
</dbReference>
<keyword evidence="4" id="KW-1185">Reference proteome</keyword>
<dbReference type="InterPro" id="IPR013809">
    <property type="entry name" value="ENTH"/>
</dbReference>
<dbReference type="GO" id="GO:0030276">
    <property type="term" value="F:clathrin binding"/>
    <property type="evidence" value="ECO:0007669"/>
    <property type="project" value="InterPro"/>
</dbReference>
<dbReference type="EnsemblMetazoa" id="HelroT169122">
    <property type="protein sequence ID" value="HelroP169122"/>
    <property type="gene ID" value="HelroG169122"/>
</dbReference>
<dbReference type="CDD" id="cd17006">
    <property type="entry name" value="ANTH_N_HIP1_like"/>
    <property type="match status" value="1"/>
</dbReference>
<evidence type="ECO:0000313" key="3">
    <source>
        <dbReference type="EnsemblMetazoa" id="HelroP169122"/>
    </source>
</evidence>
<dbReference type="EMBL" id="KB096080">
    <property type="protein sequence ID" value="ESO08317.1"/>
    <property type="molecule type" value="Genomic_DNA"/>
</dbReference>
<dbReference type="PANTHER" id="PTHR10407:SF15">
    <property type="entry name" value="HUNTINGTIN INTERACTING PROTEIN 1"/>
    <property type="match status" value="1"/>
</dbReference>
<dbReference type="Proteomes" id="UP000015101">
    <property type="component" value="Unassembled WGS sequence"/>
</dbReference>
<proteinExistence type="predicted"/>
<evidence type="ECO:0000313" key="2">
    <source>
        <dbReference type="EMBL" id="ESO08317.1"/>
    </source>
</evidence>
<dbReference type="AlphaFoldDB" id="T1F1F7"/>
<protein>
    <recommendedName>
        <fullName evidence="1">ENTH domain-containing protein</fullName>
    </recommendedName>
</protein>
<dbReference type="GeneID" id="20202657"/>
<dbReference type="RefSeq" id="XP_009013247.1">
    <property type="nucleotide sequence ID" value="XM_009014999.1"/>
</dbReference>
<reference evidence="3" key="3">
    <citation type="submission" date="2015-06" db="UniProtKB">
        <authorList>
            <consortium name="EnsemblMetazoa"/>
        </authorList>
    </citation>
    <scope>IDENTIFICATION</scope>
</reference>
<reference evidence="4" key="1">
    <citation type="submission" date="2012-12" db="EMBL/GenBank/DDBJ databases">
        <authorList>
            <person name="Hellsten U."/>
            <person name="Grimwood J."/>
            <person name="Chapman J.A."/>
            <person name="Shapiro H."/>
            <person name="Aerts A."/>
            <person name="Otillar R.P."/>
            <person name="Terry A.Y."/>
            <person name="Boore J.L."/>
            <person name="Simakov O."/>
            <person name="Marletaz F."/>
            <person name="Cho S.-J."/>
            <person name="Edsinger-Gonzales E."/>
            <person name="Havlak P."/>
            <person name="Kuo D.-H."/>
            <person name="Larsson T."/>
            <person name="Lv J."/>
            <person name="Arendt D."/>
            <person name="Savage R."/>
            <person name="Osoegawa K."/>
            <person name="de Jong P."/>
            <person name="Lindberg D.R."/>
            <person name="Seaver E.C."/>
            <person name="Weisblat D.A."/>
            <person name="Putnam N.H."/>
            <person name="Grigoriev I.V."/>
            <person name="Rokhsar D.S."/>
        </authorList>
    </citation>
    <scope>NUCLEOTIDE SEQUENCE</scope>
</reference>
<accession>T1F1F7</accession>
<evidence type="ECO:0000313" key="4">
    <source>
        <dbReference type="Proteomes" id="UP000015101"/>
    </source>
</evidence>
<gene>
    <name evidence="3" type="primary">20202657</name>
    <name evidence="2" type="ORF">HELRODRAFT_169122</name>
</gene>
<sequence>MTPDSRVRWKCAWTSSVQKAINSSEGAVKEKHARIVVIASHKEKSSLTYWSIVRRLPLQDNPLVAWKFCHVTHKLLRDGHKNVLPESFHSVKFMNEVGKMWGHLKDGYGILISCYIKLLEQKLHFHKKMPLIPGNLAMDDNKLDEICNKDINS</sequence>
<dbReference type="EMBL" id="AMQM01003186">
    <property type="status" value="NOT_ANNOTATED_CDS"/>
    <property type="molecule type" value="Genomic_DNA"/>
</dbReference>
<dbReference type="Pfam" id="PF07651">
    <property type="entry name" value="ANTH"/>
    <property type="match status" value="1"/>
</dbReference>
<dbReference type="InterPro" id="IPR008942">
    <property type="entry name" value="ENTH_VHS"/>
</dbReference>
<feature type="domain" description="ENTH" evidence="1">
    <location>
        <begin position="5"/>
        <end position="133"/>
    </location>
</feature>